<reference evidence="3 4" key="1">
    <citation type="journal article" date="2008" name="Nature">
        <title>The Trichoplax genome and the nature of placozoans.</title>
        <authorList>
            <person name="Srivastava M."/>
            <person name="Begovic E."/>
            <person name="Chapman J."/>
            <person name="Putnam N.H."/>
            <person name="Hellsten U."/>
            <person name="Kawashima T."/>
            <person name="Kuo A."/>
            <person name="Mitros T."/>
            <person name="Salamov A."/>
            <person name="Carpenter M.L."/>
            <person name="Signorovitch A.Y."/>
            <person name="Moreno M.A."/>
            <person name="Kamm K."/>
            <person name="Grimwood J."/>
            <person name="Schmutz J."/>
            <person name="Shapiro H."/>
            <person name="Grigoriev I.V."/>
            <person name="Buss L.W."/>
            <person name="Schierwater B."/>
            <person name="Dellaporta S.L."/>
            <person name="Rokhsar D.S."/>
        </authorList>
    </citation>
    <scope>NUCLEOTIDE SEQUENCE [LARGE SCALE GENOMIC DNA]</scope>
    <source>
        <strain evidence="3 4">Grell-BS-1999</strain>
    </source>
</reference>
<dbReference type="PhylomeDB" id="B3RVM4"/>
<evidence type="ECO:0000256" key="1">
    <source>
        <dbReference type="ARBA" id="ARBA00005280"/>
    </source>
</evidence>
<dbReference type="OMA" id="WVDRSSE"/>
<dbReference type="RefSeq" id="XP_002112055.1">
    <property type="nucleotide sequence ID" value="XM_002112019.1"/>
</dbReference>
<dbReference type="KEGG" id="tad:TRIADDRAFT_6574"/>
<proteinExistence type="inferred from homology"/>
<dbReference type="FunCoup" id="B3RVM4">
    <property type="interactions" value="741"/>
</dbReference>
<feature type="transmembrane region" description="Helical" evidence="2">
    <location>
        <begin position="45"/>
        <end position="65"/>
    </location>
</feature>
<keyword evidence="2" id="KW-0812">Transmembrane</keyword>
<dbReference type="OrthoDB" id="156886at2759"/>
<gene>
    <name evidence="3" type="ORF">TRIADDRAFT_6574</name>
</gene>
<dbReference type="InterPro" id="IPR045325">
    <property type="entry name" value="TMEM70/TMEM186/TMEM223"/>
</dbReference>
<dbReference type="GeneID" id="6753268"/>
<dbReference type="InParanoid" id="B3RVM4"/>
<organism evidence="3 4">
    <name type="scientific">Trichoplax adhaerens</name>
    <name type="common">Trichoplax reptans</name>
    <dbReference type="NCBI Taxonomy" id="10228"/>
    <lineage>
        <taxon>Eukaryota</taxon>
        <taxon>Metazoa</taxon>
        <taxon>Placozoa</taxon>
        <taxon>Uniplacotomia</taxon>
        <taxon>Trichoplacea</taxon>
        <taxon>Trichoplacidae</taxon>
        <taxon>Trichoplax</taxon>
    </lineage>
</organism>
<keyword evidence="2" id="KW-0472">Membrane</keyword>
<dbReference type="GO" id="GO:0033615">
    <property type="term" value="P:mitochondrial proton-transporting ATP synthase complex assembly"/>
    <property type="evidence" value="ECO:0000318"/>
    <property type="project" value="GO_Central"/>
</dbReference>
<dbReference type="PANTHER" id="PTHR13281">
    <property type="entry name" value="TRANSMEMBRANE PROTEIN 70, MITOCHONDRIAL"/>
    <property type="match status" value="1"/>
</dbReference>
<dbReference type="InterPro" id="IPR009724">
    <property type="entry name" value="TMEM70"/>
</dbReference>
<dbReference type="GO" id="GO:0031966">
    <property type="term" value="C:mitochondrial membrane"/>
    <property type="evidence" value="ECO:0000318"/>
    <property type="project" value="GO_Central"/>
</dbReference>
<protein>
    <recommendedName>
        <fullName evidence="5">Transmembrane protein 186</fullName>
    </recommendedName>
</protein>
<accession>B3RVM4</accession>
<dbReference type="Pfam" id="PF06979">
    <property type="entry name" value="TMEM70"/>
    <property type="match status" value="1"/>
</dbReference>
<dbReference type="AlphaFoldDB" id="B3RVM4"/>
<sequence>VYRGPLAASVRLLKIFSLSTCAATIVGTPILAYNGKKSISITAKIMISSALISVSVATTVLLHWFSKRYVLQAYSNPTGTKYMMETYTLLARRKKIEFTPNDVKLPTADRMFSNVIIFNKPYLFHPEVIQHKDLLMLITGYN</sequence>
<name>B3RVM4_TRIAD</name>
<feature type="non-terminal residue" evidence="3">
    <location>
        <position position="1"/>
    </location>
</feature>
<keyword evidence="4" id="KW-1185">Reference proteome</keyword>
<comment type="similarity">
    <text evidence="1">Belongs to the TMEM70 family.</text>
</comment>
<feature type="non-terminal residue" evidence="3">
    <location>
        <position position="142"/>
    </location>
</feature>
<dbReference type="Proteomes" id="UP000009022">
    <property type="component" value="Unassembled WGS sequence"/>
</dbReference>
<evidence type="ECO:0000313" key="3">
    <source>
        <dbReference type="EMBL" id="EDV26022.1"/>
    </source>
</evidence>
<dbReference type="eggNOG" id="KOG4478">
    <property type="taxonomic scope" value="Eukaryota"/>
</dbReference>
<feature type="transmembrane region" description="Helical" evidence="2">
    <location>
        <begin position="12"/>
        <end position="33"/>
    </location>
</feature>
<evidence type="ECO:0000256" key="2">
    <source>
        <dbReference type="SAM" id="Phobius"/>
    </source>
</evidence>
<keyword evidence="2" id="KW-1133">Transmembrane helix</keyword>
<evidence type="ECO:0008006" key="5">
    <source>
        <dbReference type="Google" id="ProtNLM"/>
    </source>
</evidence>
<dbReference type="CTD" id="6753268"/>
<dbReference type="PANTHER" id="PTHR13281:SF0">
    <property type="entry name" value="TRANSMEMBRANE PROTEIN 70, MITOCHONDRIAL"/>
    <property type="match status" value="1"/>
</dbReference>
<dbReference type="EMBL" id="DS985244">
    <property type="protein sequence ID" value="EDV26022.1"/>
    <property type="molecule type" value="Genomic_DNA"/>
</dbReference>
<evidence type="ECO:0000313" key="4">
    <source>
        <dbReference type="Proteomes" id="UP000009022"/>
    </source>
</evidence>
<dbReference type="HOGENOM" id="CLU_096509_1_1_1"/>
<dbReference type="STRING" id="10228.B3RVM4"/>